<feature type="non-terminal residue" evidence="1">
    <location>
        <position position="271"/>
    </location>
</feature>
<dbReference type="Proteomes" id="UP001328107">
    <property type="component" value="Unassembled WGS sequence"/>
</dbReference>
<proteinExistence type="predicted"/>
<gene>
    <name evidence="1" type="ORF">PMAYCL1PPCAC_08776</name>
</gene>
<feature type="non-terminal residue" evidence="1">
    <location>
        <position position="1"/>
    </location>
</feature>
<reference evidence="2" key="1">
    <citation type="submission" date="2022-10" db="EMBL/GenBank/DDBJ databases">
        <title>Genome assembly of Pristionchus species.</title>
        <authorList>
            <person name="Yoshida K."/>
            <person name="Sommer R.J."/>
        </authorList>
    </citation>
    <scope>NUCLEOTIDE SEQUENCE [LARGE SCALE GENOMIC DNA]</scope>
    <source>
        <strain evidence="2">RS5460</strain>
    </source>
</reference>
<evidence type="ECO:0000313" key="2">
    <source>
        <dbReference type="Proteomes" id="UP001328107"/>
    </source>
</evidence>
<name>A0AAN4ZD21_9BILA</name>
<evidence type="ECO:0000313" key="1">
    <source>
        <dbReference type="EMBL" id="GMR38581.1"/>
    </source>
</evidence>
<dbReference type="EMBL" id="BTRK01000002">
    <property type="protein sequence ID" value="GMR38581.1"/>
    <property type="molecule type" value="Genomic_DNA"/>
</dbReference>
<sequence>KRLRHWSHLAIRQIFVEDDGPKTGQQEGGRTIRRPRRTRQTPIKAMVEFKLRTGGWCTAHAGVASACRVVKRRTVPFAAAGAFRRMMRTVPCDELYWRTSMDEAPVLLRTIARTTTVDEACVHLDFNQPTALAEDIRQFECRSLSFEQTKKLATLPLTYFSSGLFFPGVEQLLLKEIRFEEEHMEAFYQWLKSSTLDCLIWRFGAYKVMRKEFNAFERLVMGLRKHPGNRITACKNNIEVLVLSPFNRGLMPNGVWMKDREIHGEDGEDEE</sequence>
<organism evidence="1 2">
    <name type="scientific">Pristionchus mayeri</name>
    <dbReference type="NCBI Taxonomy" id="1317129"/>
    <lineage>
        <taxon>Eukaryota</taxon>
        <taxon>Metazoa</taxon>
        <taxon>Ecdysozoa</taxon>
        <taxon>Nematoda</taxon>
        <taxon>Chromadorea</taxon>
        <taxon>Rhabditida</taxon>
        <taxon>Rhabditina</taxon>
        <taxon>Diplogasteromorpha</taxon>
        <taxon>Diplogasteroidea</taxon>
        <taxon>Neodiplogasteridae</taxon>
        <taxon>Pristionchus</taxon>
    </lineage>
</organism>
<dbReference type="AlphaFoldDB" id="A0AAN4ZD21"/>
<accession>A0AAN4ZD21</accession>
<protein>
    <submittedName>
        <fullName evidence="1">Uncharacterized protein</fullName>
    </submittedName>
</protein>
<comment type="caution">
    <text evidence="1">The sequence shown here is derived from an EMBL/GenBank/DDBJ whole genome shotgun (WGS) entry which is preliminary data.</text>
</comment>
<keyword evidence="2" id="KW-1185">Reference proteome</keyword>